<evidence type="ECO:0000259" key="2">
    <source>
        <dbReference type="Pfam" id="PF17919"/>
    </source>
</evidence>
<dbReference type="InterPro" id="IPR041577">
    <property type="entry name" value="RT_RNaseH_2"/>
</dbReference>
<accession>A0A9Q3ET19</accession>
<dbReference type="Pfam" id="PF17919">
    <property type="entry name" value="RT_RNaseH_2"/>
    <property type="match status" value="1"/>
</dbReference>
<keyword evidence="1" id="KW-0511">Multifunctional enzyme</keyword>
<proteinExistence type="predicted"/>
<name>A0A9Q3ET19_9BASI</name>
<dbReference type="EMBL" id="AVOT02030097">
    <property type="protein sequence ID" value="MBW0523202.1"/>
    <property type="molecule type" value="Genomic_DNA"/>
</dbReference>
<dbReference type="PANTHER" id="PTHR37984:SF5">
    <property type="entry name" value="PROTEIN NYNRIN-LIKE"/>
    <property type="match status" value="1"/>
</dbReference>
<evidence type="ECO:0000256" key="1">
    <source>
        <dbReference type="ARBA" id="ARBA00023268"/>
    </source>
</evidence>
<gene>
    <name evidence="3" type="ORF">O181_062917</name>
</gene>
<organism evidence="3 4">
    <name type="scientific">Austropuccinia psidii MF-1</name>
    <dbReference type="NCBI Taxonomy" id="1389203"/>
    <lineage>
        <taxon>Eukaryota</taxon>
        <taxon>Fungi</taxon>
        <taxon>Dikarya</taxon>
        <taxon>Basidiomycota</taxon>
        <taxon>Pucciniomycotina</taxon>
        <taxon>Pucciniomycetes</taxon>
        <taxon>Pucciniales</taxon>
        <taxon>Sphaerophragmiaceae</taxon>
        <taxon>Austropuccinia</taxon>
    </lineage>
</organism>
<dbReference type="SUPFAM" id="SSF56672">
    <property type="entry name" value="DNA/RNA polymerases"/>
    <property type="match status" value="1"/>
</dbReference>
<dbReference type="GO" id="GO:0003824">
    <property type="term" value="F:catalytic activity"/>
    <property type="evidence" value="ECO:0007669"/>
    <property type="project" value="UniProtKB-KW"/>
</dbReference>
<dbReference type="AlphaFoldDB" id="A0A9Q3ET19"/>
<sequence length="123" mass="14240">MTQEIIQAYDKIKYALTIAPLLLMPNWKPPFKLYIDACGEGLGAALNQVQTNNDKPYEGPVCFISRKMKPMKARCGESQIEFLYLVCELENLHYYLYDSVFKVITDCHSRNHFSKLKHLTETC</sequence>
<evidence type="ECO:0000313" key="3">
    <source>
        <dbReference type="EMBL" id="MBW0523202.1"/>
    </source>
</evidence>
<dbReference type="PANTHER" id="PTHR37984">
    <property type="entry name" value="PROTEIN CBG26694"/>
    <property type="match status" value="1"/>
</dbReference>
<reference evidence="3" key="1">
    <citation type="submission" date="2021-03" db="EMBL/GenBank/DDBJ databases">
        <title>Draft genome sequence of rust myrtle Austropuccinia psidii MF-1, a brazilian biotype.</title>
        <authorList>
            <person name="Quecine M.C."/>
            <person name="Pachon D.M.R."/>
            <person name="Bonatelli M.L."/>
            <person name="Correr F.H."/>
            <person name="Franceschini L.M."/>
            <person name="Leite T.F."/>
            <person name="Margarido G.R.A."/>
            <person name="Almeida C.A."/>
            <person name="Ferrarezi J.A."/>
            <person name="Labate C.A."/>
        </authorList>
    </citation>
    <scope>NUCLEOTIDE SEQUENCE</scope>
    <source>
        <strain evidence="3">MF-1</strain>
    </source>
</reference>
<evidence type="ECO:0000313" key="4">
    <source>
        <dbReference type="Proteomes" id="UP000765509"/>
    </source>
</evidence>
<dbReference type="InterPro" id="IPR043502">
    <property type="entry name" value="DNA/RNA_pol_sf"/>
</dbReference>
<protein>
    <recommendedName>
        <fullName evidence="2">Reverse transcriptase/retrotransposon-derived protein RNase H-like domain-containing protein</fullName>
    </recommendedName>
</protein>
<keyword evidence="4" id="KW-1185">Reference proteome</keyword>
<dbReference type="Proteomes" id="UP000765509">
    <property type="component" value="Unassembled WGS sequence"/>
</dbReference>
<dbReference type="InterPro" id="IPR050951">
    <property type="entry name" value="Retrovirus_Pol_polyprotein"/>
</dbReference>
<feature type="domain" description="Reverse transcriptase/retrotransposon-derived protein RNase H-like" evidence="2">
    <location>
        <begin position="2"/>
        <end position="103"/>
    </location>
</feature>
<comment type="caution">
    <text evidence="3">The sequence shown here is derived from an EMBL/GenBank/DDBJ whole genome shotgun (WGS) entry which is preliminary data.</text>
</comment>
<dbReference type="OrthoDB" id="1933708at2759"/>